<name>A0A926I002_9FIRM</name>
<keyword evidence="1" id="KW-1133">Transmembrane helix</keyword>
<dbReference type="RefSeq" id="WP_249313723.1">
    <property type="nucleotide sequence ID" value="NZ_JACRSU010000005.1"/>
</dbReference>
<gene>
    <name evidence="2" type="ORF">H8698_12000</name>
</gene>
<feature type="transmembrane region" description="Helical" evidence="1">
    <location>
        <begin position="105"/>
        <end position="129"/>
    </location>
</feature>
<keyword evidence="3" id="KW-1185">Reference proteome</keyword>
<keyword evidence="1" id="KW-0472">Membrane</keyword>
<keyword evidence="1" id="KW-0812">Transmembrane</keyword>
<feature type="transmembrane region" description="Helical" evidence="1">
    <location>
        <begin position="47"/>
        <end position="73"/>
    </location>
</feature>
<organism evidence="2 3">
    <name type="scientific">Congzhengia minquanensis</name>
    <dbReference type="NCBI Taxonomy" id="2763657"/>
    <lineage>
        <taxon>Bacteria</taxon>
        <taxon>Bacillati</taxon>
        <taxon>Bacillota</taxon>
        <taxon>Clostridia</taxon>
        <taxon>Eubacteriales</taxon>
        <taxon>Oscillospiraceae</taxon>
        <taxon>Congzhengia</taxon>
    </lineage>
</organism>
<comment type="caution">
    <text evidence="2">The sequence shown here is derived from an EMBL/GenBank/DDBJ whole genome shotgun (WGS) entry which is preliminary data.</text>
</comment>
<dbReference type="EMBL" id="JACRSU010000005">
    <property type="protein sequence ID" value="MBC8541700.1"/>
    <property type="molecule type" value="Genomic_DNA"/>
</dbReference>
<feature type="transmembrane region" description="Helical" evidence="1">
    <location>
        <begin position="149"/>
        <end position="173"/>
    </location>
</feature>
<evidence type="ECO:0000256" key="1">
    <source>
        <dbReference type="SAM" id="Phobius"/>
    </source>
</evidence>
<sequence length="270" mass="29921">MLGKLLKYELKASGRMLLPIYGAVLVMGIISSLFLRTAPDMNWDNTIMTVLTMVSIILFFGLIFAALCLSLVISILRFKKNLLGEEGYLMNTLPVSTWQNIAAKAIVAVLYQIISLIVAVFAGFSFTMVGANVSFVEIFGSVIDAFREILSQMGGVFWLYAVEILVIMLISTFGSNMMIYASMSVGHSMNSHKVVSSVAVFLGFYIVSQIINSFLLAGGAYFYALAGSYSLSELYRPQPAILAILVLEIAYLTAYFFITKYFLKRRLNLQ</sequence>
<feature type="transmembrane region" description="Helical" evidence="1">
    <location>
        <begin position="194"/>
        <end position="221"/>
    </location>
</feature>
<dbReference type="AlphaFoldDB" id="A0A926I002"/>
<protein>
    <submittedName>
        <fullName evidence="2">Uncharacterized protein</fullName>
    </submittedName>
</protein>
<feature type="transmembrane region" description="Helical" evidence="1">
    <location>
        <begin position="16"/>
        <end position="35"/>
    </location>
</feature>
<accession>A0A926I002</accession>
<dbReference type="Proteomes" id="UP000611762">
    <property type="component" value="Unassembled WGS sequence"/>
</dbReference>
<feature type="transmembrane region" description="Helical" evidence="1">
    <location>
        <begin position="241"/>
        <end position="263"/>
    </location>
</feature>
<proteinExistence type="predicted"/>
<reference evidence="2" key="1">
    <citation type="submission" date="2020-08" db="EMBL/GenBank/DDBJ databases">
        <title>Genome public.</title>
        <authorList>
            <person name="Liu C."/>
            <person name="Sun Q."/>
        </authorList>
    </citation>
    <scope>NUCLEOTIDE SEQUENCE</scope>
    <source>
        <strain evidence="2">H8</strain>
    </source>
</reference>
<evidence type="ECO:0000313" key="2">
    <source>
        <dbReference type="EMBL" id="MBC8541700.1"/>
    </source>
</evidence>
<evidence type="ECO:0000313" key="3">
    <source>
        <dbReference type="Proteomes" id="UP000611762"/>
    </source>
</evidence>